<protein>
    <recommendedName>
        <fullName evidence="1">DUF397 domain-containing protein</fullName>
    </recommendedName>
</protein>
<dbReference type="InterPro" id="IPR007278">
    <property type="entry name" value="DUF397"/>
</dbReference>
<reference evidence="2 3" key="1">
    <citation type="submission" date="2020-05" db="EMBL/GenBank/DDBJ databases">
        <title>Actinomadura verrucosospora NRRL-B18236 (PFL_A860) Genome sequencing and assembly.</title>
        <authorList>
            <person name="Samborskyy M."/>
        </authorList>
    </citation>
    <scope>NUCLEOTIDE SEQUENCE [LARGE SCALE GENOMIC DNA]</scope>
    <source>
        <strain evidence="2 3">NRRL:B18236</strain>
    </source>
</reference>
<evidence type="ECO:0000259" key="1">
    <source>
        <dbReference type="Pfam" id="PF04149"/>
    </source>
</evidence>
<evidence type="ECO:0000313" key="3">
    <source>
        <dbReference type="Proteomes" id="UP000501240"/>
    </source>
</evidence>
<name>A0A7D3VU69_ACTVE</name>
<organism evidence="2 3">
    <name type="scientific">Actinomadura verrucosospora</name>
    <dbReference type="NCBI Taxonomy" id="46165"/>
    <lineage>
        <taxon>Bacteria</taxon>
        <taxon>Bacillati</taxon>
        <taxon>Actinomycetota</taxon>
        <taxon>Actinomycetes</taxon>
        <taxon>Streptosporangiales</taxon>
        <taxon>Thermomonosporaceae</taxon>
        <taxon>Actinomadura</taxon>
    </lineage>
</organism>
<dbReference type="Proteomes" id="UP000501240">
    <property type="component" value="Chromosome"/>
</dbReference>
<dbReference type="EMBL" id="CP053892">
    <property type="protein sequence ID" value="QKG22979.1"/>
    <property type="molecule type" value="Genomic_DNA"/>
</dbReference>
<feature type="domain" description="DUF397" evidence="1">
    <location>
        <begin position="1"/>
        <end position="27"/>
    </location>
</feature>
<gene>
    <name evidence="2" type="ORF">ACTIVE_4620</name>
</gene>
<evidence type="ECO:0000313" key="2">
    <source>
        <dbReference type="EMBL" id="QKG22979.1"/>
    </source>
</evidence>
<accession>A0A7D3VU69</accession>
<sequence>MRDSKDPDGGHLTLTPAQFAGVIAQIKQHTDR</sequence>
<keyword evidence="3" id="KW-1185">Reference proteome</keyword>
<dbReference type="Pfam" id="PF04149">
    <property type="entry name" value="DUF397"/>
    <property type="match status" value="1"/>
</dbReference>
<dbReference type="AlphaFoldDB" id="A0A7D3VU69"/>
<proteinExistence type="predicted"/>